<feature type="compositionally biased region" description="Basic and acidic residues" evidence="1">
    <location>
        <begin position="511"/>
        <end position="522"/>
    </location>
</feature>
<dbReference type="Proteomes" id="UP000789524">
    <property type="component" value="Unassembled WGS sequence"/>
</dbReference>
<proteinExistence type="predicted"/>
<dbReference type="OrthoDB" id="6381867at2759"/>
<sequence>MFNKFLYACSKFILQSIHETDHVITVYVTVAIRFVNIDDLSVLNGIIFKLFTARTNKFSHFKIFPFQNAGYVINRRYTKSKMSPVCHNFVQNAWKKDFCSNCFKSREEHAKQEKSSEGSKYLATPFQNRGAFFKKNPQSILKIHPKKKGKRNVRFPEEVCSVIGYGGDDWSDEEEFEISEDNGEDDTFPDTEEERELHRITKSNTDFNTVKANLLGDSIAKSYTSLLLGKVQTDSDGKKKTLMVSVTPFGSDNKSPAVKTHTRKPALINLAEQTNETANGYKTNIILSTYIKESETIITSEGSKQSDGILCTEKSLLEEISETLQQNRIGGGDFNFTQTDCNKPSIVESKVKQSMQDDFDKKEMTETKKNTIVRKSPLIKTQERPKVNLSRSEFKFCKINIENSSVDSAVDTLNSTANNSLNSDDESFSGRTDSDNDDSGHFSEFNKIEETVKIKVFNEDKNIKMSPIGQARKIEGQSSTGYSTFQTPIMDMPPIIPKEPETIFSAEASRELAGEPDGRADPDDMSEAPALPSSPVPTMDPRPSFLHGMITDIIQGKPVPPEKPKLPVKPLMKQSKKNVTTQQQVIMHVQTIKREDEENAMSRFTNDHDNSEITDNKSDSVYYAKPVLTKQDSDTSLSSLCKRKAPTPPLSPTEEYSSNIYQRNPNGFMKSDSPVVREMEKRERAVMSSLPRVKTTDDEAKTSEHFPEPAPRRNISLSHDNLLLDEKRKGKLKFSIKKLLRIGSSKDLDKKELSVAAVAKVASKPEEIYDLTPKPKPRLVIIHPLDINGSNVEVVKTNCDVSDLRRLSHDDVSIYSGSSSTDDTPQKVVNKPPPPPRTSSEDYKTSSNFPKPARPPPPKSIALQKKQKQQIWTPVPKQDDNIYANLGEIRSALAPRKPERTASMRERESHLELIKRRNEIDDEKDDDEHQELVQATNDTVIHNYDDVYNNAKYEEETCESAKNSDSDYEYVHHARSSSPECDSNIKHEADRSERKTESNTEFTKYSNGFRTSLPYCGSETESEIYSPYSFYSSNDNMDSPSNDDYQNDMTPKNTTNKLRVRKGRSVVHKNLEDNYGAVVIANHEALAQVLEQVQQSVTMQASLRGLKTSTNLRFKDFSIQNKSFTKAGKRFFYPALWNSNQGPVNVTLMLSKEQMASQIICQSVHPQLSLNAITEFSDLVPLQQFGENGEDLVQATIVVLGPANINTIQSYEDQLLATEESGQDQLAQSDQTHEAIFLMLQIINGLKCLQARGIEEIPETLTSFVIMKEVQIGTTTSEDRLSSLSAPKTNCYGRLCILQGLTDDMNSKSTEEDLTSLCKCAIRATEILLPREKLTPLLKEILQEERAVTLNQAKSVLEFMLWGPLDVVQGVPVDERELSLQRWLDLERATVLHGLVRTRVQLNVFEQLHLTFLVRSTAKAMCDASVLLEKANVY</sequence>
<dbReference type="EMBL" id="CAKASE010000048">
    <property type="protein sequence ID" value="CAG9562369.1"/>
    <property type="molecule type" value="Genomic_DNA"/>
</dbReference>
<evidence type="ECO:0000256" key="1">
    <source>
        <dbReference type="SAM" id="MobiDB-lite"/>
    </source>
</evidence>
<evidence type="ECO:0000313" key="2">
    <source>
        <dbReference type="EMBL" id="CAG9562369.1"/>
    </source>
</evidence>
<dbReference type="PANTHER" id="PTHR37970:SF1">
    <property type="entry name" value="SERINE-RICH ADHESIN FOR PLATELETS"/>
    <property type="match status" value="1"/>
</dbReference>
<feature type="region of interest" description="Disordered" evidence="1">
    <location>
        <begin position="693"/>
        <end position="714"/>
    </location>
</feature>
<feature type="compositionally biased region" description="Basic and acidic residues" evidence="1">
    <location>
        <begin position="432"/>
        <end position="442"/>
    </location>
</feature>
<evidence type="ECO:0000313" key="3">
    <source>
        <dbReference type="Proteomes" id="UP000789524"/>
    </source>
</evidence>
<feature type="region of interest" description="Disordered" evidence="1">
    <location>
        <begin position="813"/>
        <end position="873"/>
    </location>
</feature>
<feature type="compositionally biased region" description="Basic and acidic residues" evidence="1">
    <location>
        <begin position="694"/>
        <end position="711"/>
    </location>
</feature>
<feature type="region of interest" description="Disordered" evidence="1">
    <location>
        <begin position="417"/>
        <end position="442"/>
    </location>
</feature>
<dbReference type="PANTHER" id="PTHR37970">
    <property type="entry name" value="PROTEIN CBG08587"/>
    <property type="match status" value="1"/>
</dbReference>
<feature type="region of interest" description="Disordered" evidence="1">
    <location>
        <begin position="633"/>
        <end position="672"/>
    </location>
</feature>
<feature type="compositionally biased region" description="Basic and acidic residues" evidence="1">
    <location>
        <begin position="983"/>
        <end position="998"/>
    </location>
</feature>
<feature type="compositionally biased region" description="Polar residues" evidence="1">
    <location>
        <begin position="654"/>
        <end position="665"/>
    </location>
</feature>
<gene>
    <name evidence="2" type="ORF">DCHRY22_LOCUS3714</name>
</gene>
<name>A0A8J2QGG6_9NEOP</name>
<organism evidence="2 3">
    <name type="scientific">Danaus chrysippus</name>
    <name type="common">African queen</name>
    <dbReference type="NCBI Taxonomy" id="151541"/>
    <lineage>
        <taxon>Eukaryota</taxon>
        <taxon>Metazoa</taxon>
        <taxon>Ecdysozoa</taxon>
        <taxon>Arthropoda</taxon>
        <taxon>Hexapoda</taxon>
        <taxon>Insecta</taxon>
        <taxon>Pterygota</taxon>
        <taxon>Neoptera</taxon>
        <taxon>Endopterygota</taxon>
        <taxon>Lepidoptera</taxon>
        <taxon>Glossata</taxon>
        <taxon>Ditrysia</taxon>
        <taxon>Papilionoidea</taxon>
        <taxon>Nymphalidae</taxon>
        <taxon>Danainae</taxon>
        <taxon>Danaini</taxon>
        <taxon>Danaina</taxon>
        <taxon>Danaus</taxon>
        <taxon>Anosia</taxon>
    </lineage>
</organism>
<feature type="region of interest" description="Disordered" evidence="1">
    <location>
        <begin position="974"/>
        <end position="1000"/>
    </location>
</feature>
<keyword evidence="3" id="KW-1185">Reference proteome</keyword>
<feature type="region of interest" description="Disordered" evidence="1">
    <location>
        <begin position="511"/>
        <end position="538"/>
    </location>
</feature>
<comment type="caution">
    <text evidence="2">The sequence shown here is derived from an EMBL/GenBank/DDBJ whole genome shotgun (WGS) entry which is preliminary data.</text>
</comment>
<reference evidence="2" key="1">
    <citation type="submission" date="2021-09" db="EMBL/GenBank/DDBJ databases">
        <authorList>
            <person name="Martin H S."/>
        </authorList>
    </citation>
    <scope>NUCLEOTIDE SEQUENCE</scope>
</reference>
<accession>A0A8J2QGG6</accession>
<protein>
    <submittedName>
        <fullName evidence="2">(African queen) hypothetical protein</fullName>
    </submittedName>
</protein>